<proteinExistence type="predicted"/>
<dbReference type="AlphaFoldDB" id="A0A2N5NAJ0"/>
<organism evidence="2 3">
    <name type="scientific">Paenibacillus pasadenensis</name>
    <dbReference type="NCBI Taxonomy" id="217090"/>
    <lineage>
        <taxon>Bacteria</taxon>
        <taxon>Bacillati</taxon>
        <taxon>Bacillota</taxon>
        <taxon>Bacilli</taxon>
        <taxon>Bacillales</taxon>
        <taxon>Paenibacillaceae</taxon>
        <taxon>Paenibacillus</taxon>
    </lineage>
</organism>
<dbReference type="Proteomes" id="UP000234789">
    <property type="component" value="Unassembled WGS sequence"/>
</dbReference>
<dbReference type="RefSeq" id="WP_101808064.1">
    <property type="nucleotide sequence ID" value="NZ_NFEZ01000003.1"/>
</dbReference>
<feature type="transmembrane region" description="Helical" evidence="1">
    <location>
        <begin position="194"/>
        <end position="220"/>
    </location>
</feature>
<reference evidence="2 3" key="1">
    <citation type="submission" date="2017-05" db="EMBL/GenBank/DDBJ databases">
        <title>Functional genome analysis of Paenibacillus pasadenensis strain R16: insights on endophytic life style and antifungal activity.</title>
        <authorList>
            <person name="Passera A."/>
            <person name="Marcolungo L."/>
            <person name="Casati P."/>
            <person name="Brasca M."/>
            <person name="Quaglino F."/>
            <person name="Delledonne M."/>
        </authorList>
    </citation>
    <scope>NUCLEOTIDE SEQUENCE [LARGE SCALE GENOMIC DNA]</scope>
    <source>
        <strain evidence="2 3">R16</strain>
    </source>
</reference>
<keyword evidence="3" id="KW-1185">Reference proteome</keyword>
<gene>
    <name evidence="2" type="ORF">B8V81_1548</name>
</gene>
<evidence type="ECO:0000313" key="2">
    <source>
        <dbReference type="EMBL" id="PLT47324.1"/>
    </source>
</evidence>
<evidence type="ECO:0000313" key="3">
    <source>
        <dbReference type="Proteomes" id="UP000234789"/>
    </source>
</evidence>
<feature type="transmembrane region" description="Helical" evidence="1">
    <location>
        <begin position="102"/>
        <end position="121"/>
    </location>
</feature>
<feature type="transmembrane region" description="Helical" evidence="1">
    <location>
        <begin position="276"/>
        <end position="298"/>
    </location>
</feature>
<dbReference type="EMBL" id="NFEZ01000003">
    <property type="protein sequence ID" value="PLT47324.1"/>
    <property type="molecule type" value="Genomic_DNA"/>
</dbReference>
<evidence type="ECO:0000256" key="1">
    <source>
        <dbReference type="SAM" id="Phobius"/>
    </source>
</evidence>
<feature type="transmembrane region" description="Helical" evidence="1">
    <location>
        <begin position="27"/>
        <end position="44"/>
    </location>
</feature>
<keyword evidence="1" id="KW-0812">Transmembrane</keyword>
<keyword evidence="1" id="KW-0472">Membrane</keyword>
<protein>
    <submittedName>
        <fullName evidence="2">Uncharacterized protein</fullName>
    </submittedName>
</protein>
<name>A0A2N5NAJ0_9BACL</name>
<accession>A0A2N5NAJ0</accession>
<comment type="caution">
    <text evidence="2">The sequence shown here is derived from an EMBL/GenBank/DDBJ whole genome shotgun (WGS) entry which is preliminary data.</text>
</comment>
<feature type="transmembrane region" description="Helical" evidence="1">
    <location>
        <begin position="74"/>
        <end position="90"/>
    </location>
</feature>
<keyword evidence="1" id="KW-1133">Transmembrane helix</keyword>
<feature type="transmembrane region" description="Helical" evidence="1">
    <location>
        <begin position="251"/>
        <end position="269"/>
    </location>
</feature>
<feature type="transmembrane region" description="Helical" evidence="1">
    <location>
        <begin position="404"/>
        <end position="435"/>
    </location>
</feature>
<sequence>MAMASSQPLQPAFRRSGRLRGTSLEDWARRGLIAYFIFASMAYLPEALNDIANMRVSYAKFAIGEPLFGPSLRYVKDILMVALLGLFFWIDMRRQERYRLAAHYLPVILLLLYGTAVLAYRESTVNLYQVAAGGRSLLLILFCVKAIGLMRGRPEFIRALARCIGWLLLVEFIVLAIQYALFTSRFGVVNPFSLRLIGTFGGISLAGYLALGSAMILYAARPRLGRVQRRLGPLLQLLALGVAGMSGTRSAIIGCFLIVFFLLVEKVLLGRKRPGSAYLTPAIICFSLLALTGGVQAATLMADRGSIVEAQVEGGRIDMLTGFFTSNPLSVVLFGDGIGYGTNAGVNLNKQLEVELDHQIMDGTFNSILTQYGLLSLSLLLAAAIAAAPGLLRKLRSRSLQLYVFVVVNFVLCISTNILEQFVYLFLLAACWAVLTDGEPSRSASGALGRTAAPMPT</sequence>
<feature type="transmembrane region" description="Helical" evidence="1">
    <location>
        <begin position="159"/>
        <end position="182"/>
    </location>
</feature>
<feature type="transmembrane region" description="Helical" evidence="1">
    <location>
        <begin position="372"/>
        <end position="392"/>
    </location>
</feature>
<feature type="transmembrane region" description="Helical" evidence="1">
    <location>
        <begin position="127"/>
        <end position="147"/>
    </location>
</feature>